<dbReference type="Pfam" id="PF07714">
    <property type="entry name" value="PK_Tyr_Ser-Thr"/>
    <property type="match status" value="1"/>
</dbReference>
<keyword evidence="4" id="KW-0479">Metal-binding</keyword>
<feature type="binding site" evidence="4">
    <location>
        <position position="177"/>
    </location>
    <ligand>
        <name>Mg(2+)</name>
        <dbReference type="ChEBI" id="CHEBI:18420"/>
    </ligand>
</feature>
<sequence>MSSRTLSSQLEGRPLADLTQQVARESAIQVAGGAFGDVYKCRRYTSGSSSLVAVKCLRYFVSEDPEENQRKLESNNKILRRELGLLRRLEHSNIVPLLGVTHGFGPILAAVLPWMANGTLHSFLKNKGQTLSIVERLKLVHGIGSGLAYLHSLSVFHGDLHSGNVLIDEEQNSRISDFGLACTIGKLQPGLSYLQRLSSASNVGAVRWAAPERLKGCKPHPSGDMYSLGCVMLEVLSGDIPWKEKNDYEVVALKLKAHKPPSRPIHPAVEEEHWALMVRCWSSPQRRPSAREVVIVVQTFSSSGERGYIGPNSRSAFFFLFFVVDQR</sequence>
<name>A0A8I2YF70_9AGAM</name>
<keyword evidence="4" id="KW-0460">Magnesium</keyword>
<keyword evidence="6" id="KW-0808">Transferase</keyword>
<dbReference type="PANTHER" id="PTHR44329">
    <property type="entry name" value="SERINE/THREONINE-PROTEIN KINASE TNNI3K-RELATED"/>
    <property type="match status" value="1"/>
</dbReference>
<feature type="active site" description="Proton acceptor" evidence="3">
    <location>
        <position position="159"/>
    </location>
</feature>
<gene>
    <name evidence="6" type="ORF">JVT61DRAFT_11025</name>
</gene>
<dbReference type="PROSITE" id="PS50011">
    <property type="entry name" value="PROTEIN_KINASE_DOM"/>
    <property type="match status" value="1"/>
</dbReference>
<dbReference type="InterPro" id="IPR000719">
    <property type="entry name" value="Prot_kinase_dom"/>
</dbReference>
<protein>
    <submittedName>
        <fullName evidence="6">Kinase-like domain-containing protein</fullName>
    </submittedName>
</protein>
<evidence type="ECO:0000259" key="5">
    <source>
        <dbReference type="PROSITE" id="PS50011"/>
    </source>
</evidence>
<evidence type="ECO:0000256" key="4">
    <source>
        <dbReference type="PIRSR" id="PIRSR000615-3"/>
    </source>
</evidence>
<dbReference type="SUPFAM" id="SSF56112">
    <property type="entry name" value="Protein kinase-like (PK-like)"/>
    <property type="match status" value="1"/>
</dbReference>
<evidence type="ECO:0000256" key="3">
    <source>
        <dbReference type="PIRSR" id="PIRSR000615-1"/>
    </source>
</evidence>
<keyword evidence="7" id="KW-1185">Reference proteome</keyword>
<dbReference type="AlphaFoldDB" id="A0A8I2YF70"/>
<accession>A0A8I2YF70</accession>
<dbReference type="GO" id="GO:0005524">
    <property type="term" value="F:ATP binding"/>
    <property type="evidence" value="ECO:0007669"/>
    <property type="project" value="UniProtKB-KW"/>
</dbReference>
<dbReference type="PANTHER" id="PTHR44329:SF298">
    <property type="entry name" value="MIXED LINEAGE KINASE DOMAIN-LIKE PROTEIN"/>
    <property type="match status" value="1"/>
</dbReference>
<evidence type="ECO:0000256" key="2">
    <source>
        <dbReference type="ARBA" id="ARBA00022840"/>
    </source>
</evidence>
<keyword evidence="1" id="KW-0547">Nucleotide-binding</keyword>
<dbReference type="Gene3D" id="1.10.510.10">
    <property type="entry name" value="Transferase(Phosphotransferase) domain 1"/>
    <property type="match status" value="1"/>
</dbReference>
<dbReference type="OrthoDB" id="2642739at2759"/>
<dbReference type="GO" id="GO:0004674">
    <property type="term" value="F:protein serine/threonine kinase activity"/>
    <property type="evidence" value="ECO:0007669"/>
    <property type="project" value="TreeGrafter"/>
</dbReference>
<evidence type="ECO:0000256" key="1">
    <source>
        <dbReference type="ARBA" id="ARBA00022741"/>
    </source>
</evidence>
<dbReference type="EMBL" id="JAGFBS010000044">
    <property type="protein sequence ID" value="KAG6370814.1"/>
    <property type="molecule type" value="Genomic_DNA"/>
</dbReference>
<keyword evidence="6" id="KW-0418">Kinase</keyword>
<evidence type="ECO:0000313" key="6">
    <source>
        <dbReference type="EMBL" id="KAG6370814.1"/>
    </source>
</evidence>
<dbReference type="InterPro" id="IPR011009">
    <property type="entry name" value="Kinase-like_dom_sf"/>
</dbReference>
<dbReference type="GO" id="GO:0046872">
    <property type="term" value="F:metal ion binding"/>
    <property type="evidence" value="ECO:0007669"/>
    <property type="project" value="UniProtKB-KW"/>
</dbReference>
<reference evidence="6" key="1">
    <citation type="submission" date="2021-03" db="EMBL/GenBank/DDBJ databases">
        <title>Evolutionary innovations through gain and loss of genes in the ectomycorrhizal Boletales.</title>
        <authorList>
            <person name="Wu G."/>
            <person name="Miyauchi S."/>
            <person name="Morin E."/>
            <person name="Yang Z.-L."/>
            <person name="Xu J."/>
            <person name="Martin F.M."/>
        </authorList>
    </citation>
    <scope>NUCLEOTIDE SEQUENCE</scope>
    <source>
        <strain evidence="6">BR01</strain>
    </source>
</reference>
<feature type="binding site" evidence="4">
    <location>
        <position position="164"/>
    </location>
    <ligand>
        <name>Mg(2+)</name>
        <dbReference type="ChEBI" id="CHEBI:18420"/>
    </ligand>
</feature>
<feature type="domain" description="Protein kinase" evidence="5">
    <location>
        <begin position="24"/>
        <end position="301"/>
    </location>
</feature>
<dbReference type="PIRSF" id="PIRSF000615">
    <property type="entry name" value="TyrPK_CSF1-R"/>
    <property type="match status" value="1"/>
</dbReference>
<proteinExistence type="predicted"/>
<evidence type="ECO:0000313" key="7">
    <source>
        <dbReference type="Proteomes" id="UP000683000"/>
    </source>
</evidence>
<dbReference type="InterPro" id="IPR001245">
    <property type="entry name" value="Ser-Thr/Tyr_kinase_cat_dom"/>
</dbReference>
<comment type="caution">
    <text evidence="6">The sequence shown here is derived from an EMBL/GenBank/DDBJ whole genome shotgun (WGS) entry which is preliminary data.</text>
</comment>
<dbReference type="Proteomes" id="UP000683000">
    <property type="component" value="Unassembled WGS sequence"/>
</dbReference>
<organism evidence="6 7">
    <name type="scientific">Boletus reticuloceps</name>
    <dbReference type="NCBI Taxonomy" id="495285"/>
    <lineage>
        <taxon>Eukaryota</taxon>
        <taxon>Fungi</taxon>
        <taxon>Dikarya</taxon>
        <taxon>Basidiomycota</taxon>
        <taxon>Agaricomycotina</taxon>
        <taxon>Agaricomycetes</taxon>
        <taxon>Agaricomycetidae</taxon>
        <taxon>Boletales</taxon>
        <taxon>Boletineae</taxon>
        <taxon>Boletaceae</taxon>
        <taxon>Boletoideae</taxon>
        <taxon>Boletus</taxon>
    </lineage>
</organism>
<dbReference type="InterPro" id="IPR051681">
    <property type="entry name" value="Ser/Thr_Kinases-Pseudokinases"/>
</dbReference>
<keyword evidence="2" id="KW-0067">ATP-binding</keyword>